<protein>
    <submittedName>
        <fullName evidence="1">Uncharacterized protein</fullName>
    </submittedName>
</protein>
<comment type="caution">
    <text evidence="1">The sequence shown here is derived from an EMBL/GenBank/DDBJ whole genome shotgun (WGS) entry which is preliminary data.</text>
</comment>
<proteinExistence type="predicted"/>
<gene>
    <name evidence="1" type="ORF">CFP56_042740</name>
</gene>
<keyword evidence="2" id="KW-1185">Reference proteome</keyword>
<feature type="non-terminal residue" evidence="1">
    <location>
        <position position="1"/>
    </location>
</feature>
<dbReference type="PANTHER" id="PTHR47303:SF1">
    <property type="entry name" value="NF-KAPPA-B INHIBITOR BETA"/>
    <property type="match status" value="1"/>
</dbReference>
<dbReference type="AlphaFoldDB" id="A0AAW0LJX0"/>
<dbReference type="InterPro" id="IPR036770">
    <property type="entry name" value="Ankyrin_rpt-contain_sf"/>
</dbReference>
<sequence>KDVNVHMKIYNHVRSGNWIATNDFLAHHPEVISSNITDMGKTLLHMTVFLGHGHIVKELVDQMTVEHLKITDRLGYTALAETTLIGNKQMAECMLRKHMDLISTTTKWGLLPVVLAVFHRKIEFARYLYQHTRLPSLQEKDGYNGGILIIQAIYTRQFGRDPSLAFALDRDESSPLSVLASMRCAFKSTDPLVFWKEWIYERK</sequence>
<evidence type="ECO:0000313" key="2">
    <source>
        <dbReference type="Proteomes" id="UP000237347"/>
    </source>
</evidence>
<dbReference type="EMBL" id="PKMF04000090">
    <property type="protein sequence ID" value="KAK7851224.1"/>
    <property type="molecule type" value="Genomic_DNA"/>
</dbReference>
<dbReference type="Gene3D" id="1.25.40.20">
    <property type="entry name" value="Ankyrin repeat-containing domain"/>
    <property type="match status" value="1"/>
</dbReference>
<dbReference type="SUPFAM" id="SSF48403">
    <property type="entry name" value="Ankyrin repeat"/>
    <property type="match status" value="1"/>
</dbReference>
<accession>A0AAW0LJX0</accession>
<dbReference type="PANTHER" id="PTHR47303">
    <property type="match status" value="1"/>
</dbReference>
<name>A0AAW0LJX0_QUESU</name>
<reference evidence="1 2" key="1">
    <citation type="journal article" date="2018" name="Sci. Data">
        <title>The draft genome sequence of cork oak.</title>
        <authorList>
            <person name="Ramos A.M."/>
            <person name="Usie A."/>
            <person name="Barbosa P."/>
            <person name="Barros P.M."/>
            <person name="Capote T."/>
            <person name="Chaves I."/>
            <person name="Simoes F."/>
            <person name="Abreu I."/>
            <person name="Carrasquinho I."/>
            <person name="Faro C."/>
            <person name="Guimaraes J.B."/>
            <person name="Mendonca D."/>
            <person name="Nobrega F."/>
            <person name="Rodrigues L."/>
            <person name="Saibo N.J.M."/>
            <person name="Varela M.C."/>
            <person name="Egas C."/>
            <person name="Matos J."/>
            <person name="Miguel C.M."/>
            <person name="Oliveira M.M."/>
            <person name="Ricardo C.P."/>
            <person name="Goncalves S."/>
        </authorList>
    </citation>
    <scope>NUCLEOTIDE SEQUENCE [LARGE SCALE GENOMIC DNA]</scope>
    <source>
        <strain evidence="2">cv. HL8</strain>
    </source>
</reference>
<organism evidence="1 2">
    <name type="scientific">Quercus suber</name>
    <name type="common">Cork oak</name>
    <dbReference type="NCBI Taxonomy" id="58331"/>
    <lineage>
        <taxon>Eukaryota</taxon>
        <taxon>Viridiplantae</taxon>
        <taxon>Streptophyta</taxon>
        <taxon>Embryophyta</taxon>
        <taxon>Tracheophyta</taxon>
        <taxon>Spermatophyta</taxon>
        <taxon>Magnoliopsida</taxon>
        <taxon>eudicotyledons</taxon>
        <taxon>Gunneridae</taxon>
        <taxon>Pentapetalae</taxon>
        <taxon>rosids</taxon>
        <taxon>fabids</taxon>
        <taxon>Fagales</taxon>
        <taxon>Fagaceae</taxon>
        <taxon>Quercus</taxon>
    </lineage>
</organism>
<dbReference type="Proteomes" id="UP000237347">
    <property type="component" value="Unassembled WGS sequence"/>
</dbReference>
<evidence type="ECO:0000313" key="1">
    <source>
        <dbReference type="EMBL" id="KAK7851224.1"/>
    </source>
</evidence>